<proteinExistence type="predicted"/>
<gene>
    <name evidence="2" type="ORF">DFR38_101268</name>
</gene>
<sequence>MAGSACMQASQGRRGGVALPARSRQPGAGMDSILPTPGVADRPRHPFPSMPAMPYTTSAKLPMRSCWQRMRCYWYSVFAAWLAACRVWCLQTTSDCRMHDGQAALPCLQPYVRPDLKQCWASYWQAMHSLLVRWLAVRVMQGQVIVVCLASRAAVIQCNQLRAQAKPPVSKPCLVSLVCKLMCTRRSHPAGWA</sequence>
<dbReference type="Proteomes" id="UP000248395">
    <property type="component" value="Unassembled WGS sequence"/>
</dbReference>
<feature type="region of interest" description="Disordered" evidence="1">
    <location>
        <begin position="1"/>
        <end position="38"/>
    </location>
</feature>
<evidence type="ECO:0000256" key="1">
    <source>
        <dbReference type="SAM" id="MobiDB-lite"/>
    </source>
</evidence>
<reference evidence="2 3" key="1">
    <citation type="submission" date="2018-05" db="EMBL/GenBank/DDBJ databases">
        <title>Genomic Encyclopedia of Type Strains, Phase IV (KMG-IV): sequencing the most valuable type-strain genomes for metagenomic binning, comparative biology and taxonomic classification.</title>
        <authorList>
            <person name="Goeker M."/>
        </authorList>
    </citation>
    <scope>NUCLEOTIDE SEQUENCE [LARGE SCALE GENOMIC DNA]</scope>
    <source>
        <strain evidence="2 3">DSM 25134</strain>
    </source>
</reference>
<accession>A0A318JRS1</accession>
<name>A0A318JRS1_9NEIS</name>
<evidence type="ECO:0000313" key="2">
    <source>
        <dbReference type="EMBL" id="PXX51206.1"/>
    </source>
</evidence>
<keyword evidence="3" id="KW-1185">Reference proteome</keyword>
<dbReference type="EMBL" id="QJKC01000001">
    <property type="protein sequence ID" value="PXX51206.1"/>
    <property type="molecule type" value="Genomic_DNA"/>
</dbReference>
<organism evidence="2 3">
    <name type="scientific">Aquitalea magnusonii</name>
    <dbReference type="NCBI Taxonomy" id="332411"/>
    <lineage>
        <taxon>Bacteria</taxon>
        <taxon>Pseudomonadati</taxon>
        <taxon>Pseudomonadota</taxon>
        <taxon>Betaproteobacteria</taxon>
        <taxon>Neisseriales</taxon>
        <taxon>Chromobacteriaceae</taxon>
        <taxon>Aquitalea</taxon>
    </lineage>
</organism>
<comment type="caution">
    <text evidence="2">The sequence shown here is derived from an EMBL/GenBank/DDBJ whole genome shotgun (WGS) entry which is preliminary data.</text>
</comment>
<evidence type="ECO:0000313" key="3">
    <source>
        <dbReference type="Proteomes" id="UP000248395"/>
    </source>
</evidence>
<protein>
    <submittedName>
        <fullName evidence="2">Uncharacterized protein</fullName>
    </submittedName>
</protein>
<dbReference type="AlphaFoldDB" id="A0A318JRS1"/>